<dbReference type="PANTHER" id="PTHR45766">
    <property type="entry name" value="DNA ANNEALING HELICASE AND ENDONUCLEASE ZRANB3 FAMILY MEMBER"/>
    <property type="match status" value="1"/>
</dbReference>
<dbReference type="InterPro" id="IPR038718">
    <property type="entry name" value="SNF2-like_sf"/>
</dbReference>
<dbReference type="Gene3D" id="3.40.50.10810">
    <property type="entry name" value="Tandem AAA-ATPase domain"/>
    <property type="match status" value="2"/>
</dbReference>
<keyword evidence="4" id="KW-0255">Endonuclease</keyword>
<dbReference type="CDD" id="cd09178">
    <property type="entry name" value="PLDc_N_Snf2_like"/>
    <property type="match status" value="1"/>
</dbReference>
<organism evidence="4">
    <name type="scientific">Geobacter metallireducens</name>
    <dbReference type="NCBI Taxonomy" id="28232"/>
    <lineage>
        <taxon>Bacteria</taxon>
        <taxon>Pseudomonadati</taxon>
        <taxon>Thermodesulfobacteriota</taxon>
        <taxon>Desulfuromonadia</taxon>
        <taxon>Geobacterales</taxon>
        <taxon>Geobacteraceae</taxon>
        <taxon>Geobacter</taxon>
    </lineage>
</organism>
<dbReference type="InterPro" id="IPR025202">
    <property type="entry name" value="PLD-like_dom"/>
</dbReference>
<accession>A0A831UBU4</accession>
<dbReference type="Pfam" id="PF13091">
    <property type="entry name" value="PLDc_2"/>
    <property type="match status" value="1"/>
</dbReference>
<comment type="caution">
    <text evidence="4">The sequence shown here is derived from an EMBL/GenBank/DDBJ whole genome shotgun (WGS) entry which is preliminary data.</text>
</comment>
<dbReference type="PROSITE" id="PS51192">
    <property type="entry name" value="HELICASE_ATP_BIND_1"/>
    <property type="match status" value="1"/>
</dbReference>
<feature type="domain" description="Helicase C-terminal" evidence="3">
    <location>
        <begin position="714"/>
        <end position="880"/>
    </location>
</feature>
<dbReference type="Pfam" id="PF00271">
    <property type="entry name" value="Helicase_C"/>
    <property type="match status" value="1"/>
</dbReference>
<dbReference type="Gene3D" id="3.40.50.300">
    <property type="entry name" value="P-loop containing nucleotide triphosphate hydrolases"/>
    <property type="match status" value="1"/>
</dbReference>
<evidence type="ECO:0000259" key="2">
    <source>
        <dbReference type="PROSITE" id="PS51192"/>
    </source>
</evidence>
<dbReference type="SUPFAM" id="SSF56024">
    <property type="entry name" value="Phospholipase D/nuclease"/>
    <property type="match status" value="1"/>
</dbReference>
<proteinExistence type="predicted"/>
<name>A0A831UBU4_GEOME</name>
<dbReference type="AlphaFoldDB" id="A0A831UBU4"/>
<dbReference type="SMART" id="SM00490">
    <property type="entry name" value="HELICc"/>
    <property type="match status" value="1"/>
</dbReference>
<dbReference type="InterPro" id="IPR014001">
    <property type="entry name" value="Helicase_ATP-bd"/>
</dbReference>
<dbReference type="GO" id="GO:0004519">
    <property type="term" value="F:endonuclease activity"/>
    <property type="evidence" value="ECO:0007669"/>
    <property type="project" value="UniProtKB-KW"/>
</dbReference>
<dbReference type="EMBL" id="DSOV01000027">
    <property type="protein sequence ID" value="HEN42077.1"/>
    <property type="molecule type" value="Genomic_DNA"/>
</dbReference>
<dbReference type="PROSITE" id="PS51194">
    <property type="entry name" value="HELICASE_CTER"/>
    <property type="match status" value="1"/>
</dbReference>
<dbReference type="InterPro" id="IPR001650">
    <property type="entry name" value="Helicase_C-like"/>
</dbReference>
<keyword evidence="4" id="KW-0540">Nuclease</keyword>
<reference evidence="4" key="1">
    <citation type="journal article" date="2020" name="mSystems">
        <title>Genome- and Community-Level Interaction Insights into Carbon Utilization and Element Cycling Functions of Hydrothermarchaeota in Hydrothermal Sediment.</title>
        <authorList>
            <person name="Zhou Z."/>
            <person name="Liu Y."/>
            <person name="Xu W."/>
            <person name="Pan J."/>
            <person name="Luo Z.H."/>
            <person name="Li M."/>
        </authorList>
    </citation>
    <scope>NUCLEOTIDE SEQUENCE [LARGE SCALE GENOMIC DNA]</scope>
    <source>
        <strain evidence="4">SpSt-349</strain>
    </source>
</reference>
<evidence type="ECO:0000256" key="1">
    <source>
        <dbReference type="ARBA" id="ARBA00022801"/>
    </source>
</evidence>
<sequence length="1127" mass="127837">MPRIFDNISQQLLSALRATLDTASHADFCVGYFNLRGWQALDDLIVDWNPHHGQVCRVLIGMQRPPQDEVKALYQVRADDNGVLIDNARASQLKLRFAQHLREQITFGIPTARDEEGLRQLAKRLRAGQLIVKLFLPYPLHAKLYLLFRQDVNNPITGFVGSSNLTLSGLSRHGELNVDVLDHDATDKLSAWFNDRWNERWCIDVSADLAEVVETSWAREKLVPPYHIYLNMAYHLSVEARAGLSQFRLPPRFEEELFEFQKSAVKIAARHLNRRGGVMIGDVVGLGKTMMATALARMIEDELSYETLIICPKNLVPMWEAYRKEYGLRGMVMSLTQVGHASKGLKALKRYRLVLIDESHNLRNREGKRYKTIAEYIRQCDSRVILLTATPYNKTLTDLSSQLRLFIDERANLGVRPEHFMRKKGMSEAQFERQYQCPPNSIQAMEKSDELDDWRELIRLYMVRRTRGFIIDNHAETDTKGRKFIIDRHGEKRYFPARLPLSLGFSIDDHDPLDQYARLYSESVVEVINNLHLSRYGLGSYADPLAIKTATPAERKLMDDLGKAGKRLIGFCRTNLFKRLESSGFSFLQSLQRHILRNEIYLHALDNGLDLPIGPLDAGLLDTQRMDEDSDGLASEPEDLFDGLIEESADLPVSQAEAVYRQYATEYRKRFKWISPRLFKKTLREHLAADVAELRRLLALQGSWDPAQDHKLGQLKELLKRTHPKEKVLIFTQFADTARYLGRELLKDGFSQLAVATGATADPYALACRFSPRSNKAAIPKSEELRVLLCTDVLSEGQNLQDCAVVVNFDLPWAIIRLIQRAGRVDRIGQQAEEIRCYSFLPADGVERLINLRSRITTRLRENAEVVGTDEAFFEDEDVAALRRLSIGQTGALDDKDDEVDLASYAWQIWKNATQDNPALAREVEALPAVIYSAKQFRLQPERFPLLGEAAARGGALVYVKSPEGNDHLVWVDPKGEAVTESQFTILRAAECAPDEPALSRADNHHELVAVGLALAVVQDKAVGGGLGRPSSPRRRCYDRLKEYSRSLRSTLFADDELDRALDDIFQHPLLESAADTLNRLMRGGVRDEQLAEAVKSLREEGQLTYTPDEAAHREPKVVCSMGLIEE</sequence>
<dbReference type="GO" id="GO:0016787">
    <property type="term" value="F:hydrolase activity"/>
    <property type="evidence" value="ECO:0007669"/>
    <property type="project" value="UniProtKB-KW"/>
</dbReference>
<dbReference type="SMART" id="SM00487">
    <property type="entry name" value="DEXDc"/>
    <property type="match status" value="1"/>
</dbReference>
<dbReference type="PANTHER" id="PTHR45766:SF6">
    <property type="entry name" value="SWI_SNF-RELATED MATRIX-ASSOCIATED ACTIN-DEPENDENT REGULATOR OF CHROMATIN SUBFAMILY A-LIKE PROTEIN 1"/>
    <property type="match status" value="1"/>
</dbReference>
<gene>
    <name evidence="4" type="ORF">ENQ87_06820</name>
</gene>
<feature type="domain" description="Helicase ATP-binding" evidence="2">
    <location>
        <begin position="269"/>
        <end position="409"/>
    </location>
</feature>
<dbReference type="CDD" id="cd18793">
    <property type="entry name" value="SF2_C_SNF"/>
    <property type="match status" value="1"/>
</dbReference>
<dbReference type="InterPro" id="IPR049730">
    <property type="entry name" value="SNF2/RAD54-like_C"/>
</dbReference>
<dbReference type="Gene3D" id="3.30.870.10">
    <property type="entry name" value="Endonuclease Chain A"/>
    <property type="match status" value="1"/>
</dbReference>
<evidence type="ECO:0000259" key="3">
    <source>
        <dbReference type="PROSITE" id="PS51194"/>
    </source>
</evidence>
<evidence type="ECO:0000313" key="4">
    <source>
        <dbReference type="EMBL" id="HEN42077.1"/>
    </source>
</evidence>
<keyword evidence="1" id="KW-0378">Hydrolase</keyword>
<dbReference type="SUPFAM" id="SSF52540">
    <property type="entry name" value="P-loop containing nucleoside triphosphate hydrolases"/>
    <property type="match status" value="2"/>
</dbReference>
<protein>
    <submittedName>
        <fullName evidence="4">NgoFVII family restriction endonuclease</fullName>
    </submittedName>
</protein>
<dbReference type="InterPro" id="IPR027417">
    <property type="entry name" value="P-loop_NTPase"/>
</dbReference>